<comment type="caution">
    <text evidence="1">The sequence shown here is derived from an EMBL/GenBank/DDBJ whole genome shotgun (WGS) entry which is preliminary data.</text>
</comment>
<evidence type="ECO:0000313" key="2">
    <source>
        <dbReference type="Proteomes" id="UP000018719"/>
    </source>
</evidence>
<dbReference type="AlphaFoldDB" id="V6HCG9"/>
<dbReference type="Proteomes" id="UP000018719">
    <property type="component" value="Unassembled WGS sequence"/>
</dbReference>
<evidence type="ECO:0000313" key="1">
    <source>
        <dbReference type="EMBL" id="EQA37576.1"/>
    </source>
</evidence>
<accession>V6HCG9</accession>
<protein>
    <submittedName>
        <fullName evidence="1">Uncharacterized protein</fullName>
    </submittedName>
</protein>
<sequence length="51" mass="5736">MELIPIESIARFEEEVHTLSPHQFYDWTSISCHILPTLDPSSFTGTATVMG</sequence>
<gene>
    <name evidence="1" type="ORF">LEP1GSC047_3545</name>
</gene>
<name>V6HCG9_9LEPT</name>
<reference evidence="1 2" key="1">
    <citation type="submission" date="2013-05" db="EMBL/GenBank/DDBJ databases">
        <authorList>
            <person name="Harkins D.M."/>
            <person name="Durkin A.S."/>
            <person name="Brinkac L.M."/>
            <person name="Haft D.H."/>
            <person name="Selengut J.D."/>
            <person name="Sanka R."/>
            <person name="DePew J."/>
            <person name="Purushe J."/>
            <person name="Hartskeerl R.A."/>
            <person name="Ahmed A."/>
            <person name="van der Linden H."/>
            <person name="Goris M.G.A."/>
            <person name="Vinetz J.M."/>
            <person name="Sutton G.G."/>
            <person name="Nierman W.C."/>
            <person name="Fouts D.E."/>
        </authorList>
    </citation>
    <scope>NUCLEOTIDE SEQUENCE [LARGE SCALE GENOMIC DNA]</scope>
    <source>
        <strain evidence="1 2">10</strain>
    </source>
</reference>
<organism evidence="1 2">
    <name type="scientific">Leptospira inadai serovar Lyme str. 10</name>
    <dbReference type="NCBI Taxonomy" id="1049790"/>
    <lineage>
        <taxon>Bacteria</taxon>
        <taxon>Pseudomonadati</taxon>
        <taxon>Spirochaetota</taxon>
        <taxon>Spirochaetia</taxon>
        <taxon>Leptospirales</taxon>
        <taxon>Leptospiraceae</taxon>
        <taxon>Leptospira</taxon>
    </lineage>
</organism>
<proteinExistence type="predicted"/>
<dbReference type="EMBL" id="AHMM02000015">
    <property type="protein sequence ID" value="EQA37576.1"/>
    <property type="molecule type" value="Genomic_DNA"/>
</dbReference>